<dbReference type="Proteomes" id="UP000269396">
    <property type="component" value="Unassembled WGS sequence"/>
</dbReference>
<proteinExistence type="predicted"/>
<evidence type="ECO:0000313" key="3">
    <source>
        <dbReference type="Proteomes" id="UP000269396"/>
    </source>
</evidence>
<accession>A0A183NQP1</accession>
<name>A0A183NQP1_9TREM</name>
<reference evidence="2 3" key="1">
    <citation type="submission" date="2018-11" db="EMBL/GenBank/DDBJ databases">
        <authorList>
            <consortium name="Pathogen Informatics"/>
        </authorList>
    </citation>
    <scope>NUCLEOTIDE SEQUENCE [LARGE SCALE GENOMIC DNA]</scope>
    <source>
        <strain>Denwood</strain>
        <strain evidence="3">Zambia</strain>
    </source>
</reference>
<gene>
    <name evidence="2" type="ORF">SMTD_LOCUS4425</name>
</gene>
<feature type="compositionally biased region" description="Low complexity" evidence="1">
    <location>
        <begin position="59"/>
        <end position="69"/>
    </location>
</feature>
<dbReference type="AlphaFoldDB" id="A0A183NQP1"/>
<sequence>MGDNSPRWLRSTLIPALLNAPEIEHLSAELKFAREQLLQGIRSAGLSHLLNHTEEKTSTTKTTTKATTTTKRKKKRPTCTT</sequence>
<organism evidence="2 3">
    <name type="scientific">Schistosoma mattheei</name>
    <dbReference type="NCBI Taxonomy" id="31246"/>
    <lineage>
        <taxon>Eukaryota</taxon>
        <taxon>Metazoa</taxon>
        <taxon>Spiralia</taxon>
        <taxon>Lophotrochozoa</taxon>
        <taxon>Platyhelminthes</taxon>
        <taxon>Trematoda</taxon>
        <taxon>Digenea</taxon>
        <taxon>Strigeidida</taxon>
        <taxon>Schistosomatoidea</taxon>
        <taxon>Schistosomatidae</taxon>
        <taxon>Schistosoma</taxon>
    </lineage>
</organism>
<dbReference type="EMBL" id="UZAL01012493">
    <property type="protein sequence ID" value="VDP06778.1"/>
    <property type="molecule type" value="Genomic_DNA"/>
</dbReference>
<evidence type="ECO:0000256" key="1">
    <source>
        <dbReference type="SAM" id="MobiDB-lite"/>
    </source>
</evidence>
<feature type="region of interest" description="Disordered" evidence="1">
    <location>
        <begin position="54"/>
        <end position="81"/>
    </location>
</feature>
<keyword evidence="3" id="KW-1185">Reference proteome</keyword>
<evidence type="ECO:0000313" key="2">
    <source>
        <dbReference type="EMBL" id="VDP06778.1"/>
    </source>
</evidence>
<feature type="compositionally biased region" description="Basic residues" evidence="1">
    <location>
        <begin position="70"/>
        <end position="81"/>
    </location>
</feature>
<protein>
    <submittedName>
        <fullName evidence="2">Uncharacterized protein</fullName>
    </submittedName>
</protein>